<keyword evidence="3" id="KW-1185">Reference proteome</keyword>
<dbReference type="Proteomes" id="UP000299084">
    <property type="component" value="Unassembled WGS sequence"/>
</dbReference>
<proteinExistence type="predicted"/>
<protein>
    <submittedName>
        <fullName evidence="2">Uncharacterized protein</fullName>
    </submittedName>
</protein>
<feature type="region of interest" description="Disordered" evidence="1">
    <location>
        <begin position="95"/>
        <end position="148"/>
    </location>
</feature>
<organism evidence="2 3">
    <name type="scientific">Camelus dromedarius</name>
    <name type="common">Dromedary</name>
    <name type="synonym">Arabian camel</name>
    <dbReference type="NCBI Taxonomy" id="9838"/>
    <lineage>
        <taxon>Eukaryota</taxon>
        <taxon>Metazoa</taxon>
        <taxon>Chordata</taxon>
        <taxon>Craniata</taxon>
        <taxon>Vertebrata</taxon>
        <taxon>Euteleostomi</taxon>
        <taxon>Mammalia</taxon>
        <taxon>Eutheria</taxon>
        <taxon>Laurasiatheria</taxon>
        <taxon>Artiodactyla</taxon>
        <taxon>Tylopoda</taxon>
        <taxon>Camelidae</taxon>
        <taxon>Camelus</taxon>
    </lineage>
</organism>
<evidence type="ECO:0000256" key="1">
    <source>
        <dbReference type="SAM" id="MobiDB-lite"/>
    </source>
</evidence>
<dbReference type="AlphaFoldDB" id="A0A5N4CKY7"/>
<dbReference type="EMBL" id="JWIN03000022">
    <property type="protein sequence ID" value="KAB1259583.1"/>
    <property type="molecule type" value="Genomic_DNA"/>
</dbReference>
<accession>A0A5N4CKY7</accession>
<sequence length="764" mass="82312">MTQATSAPSSGTLVLQGPASHVVLKIPRLQGQGKGHEDLDLHKFPTLLSPVLLPPALSSHTRHLLPEQPFYRSHETTPAGLGDKTQWQSTCLACTRAPRRRQSPLSRAQAPPRGRAQGPASCTPPLSRPSTTHRHEHGKGNTLMQLRPEHGTPLLAAPRVRLSCSEQLSVVSSNKVPRPRPPRWAAFHTITAHCCGRRGGLCDPTGKGLLEAGTWLPLALSCVLPLAGFAVCPFAVTSQVQLCCSGGAGVPELPVAGKADGEEGRAPLREGWLMAHPPLLATPATTGDTGVCILLSPLEQENGPQLPQMGKKSHDKMELHWEKKKLHRILELKQKVGQTEGKGQGTPWPSSPPAPGCWAAGPTARASQDLPGQRWQRTDGRLSGSLGPPEASPGGCRGRRIPPTPWFHMSSLQDGDRMHFEASLTVVIYSSPWKPTQACAEAKRALRPSCLQLAPRLGLKRSARHRLEALMKTHCHCPGGAARLAGVSGLCGRRTRKEGLREPPGSLRWEHSRPARRAWAARCGTLFTGPSPLDVAASSDPTAPAPTRDRTCLGRHCPSGALLLAALTRKTSEAAHPPGHHNHHGGRARPWMNRRAVLSSQTASKDVHTTDRCGHVSWVTEMKPAWLIRSAPQGPGKAAHPGHGSALPGDPVCPLGLSCSVGIPPGHCHIPGRNFRPASTHWPGWAVRELPPEARHPLQLLHHRDCHFPVGCGQEPDVCWARGEQERGKEREGETLPCVCACAEGGGAGHWRVLQVWRESLFHI</sequence>
<gene>
    <name evidence="2" type="ORF">Cadr_000025131</name>
</gene>
<evidence type="ECO:0000313" key="2">
    <source>
        <dbReference type="EMBL" id="KAB1259583.1"/>
    </source>
</evidence>
<comment type="caution">
    <text evidence="2">The sequence shown here is derived from an EMBL/GenBank/DDBJ whole genome shotgun (WGS) entry which is preliminary data.</text>
</comment>
<name>A0A5N4CKY7_CAMDR</name>
<reference evidence="2 3" key="1">
    <citation type="journal article" date="2019" name="Mol. Ecol. Resour.">
        <title>Improving Illumina assemblies with Hi-C and long reads: an example with the North African dromedary.</title>
        <authorList>
            <person name="Elbers J.P."/>
            <person name="Rogers M.F."/>
            <person name="Perelman P.L."/>
            <person name="Proskuryakova A.A."/>
            <person name="Serdyukova N.A."/>
            <person name="Johnson W.E."/>
            <person name="Horin P."/>
            <person name="Corander J."/>
            <person name="Murphy D."/>
            <person name="Burger P.A."/>
        </authorList>
    </citation>
    <scope>NUCLEOTIDE SEQUENCE [LARGE SCALE GENOMIC DNA]</scope>
    <source>
        <strain evidence="2">Drom800</strain>
        <tissue evidence="2">Blood</tissue>
    </source>
</reference>
<evidence type="ECO:0000313" key="3">
    <source>
        <dbReference type="Proteomes" id="UP000299084"/>
    </source>
</evidence>
<feature type="region of interest" description="Disordered" evidence="1">
    <location>
        <begin position="337"/>
        <end position="399"/>
    </location>
</feature>